<dbReference type="Pfam" id="PF08279">
    <property type="entry name" value="HTH_11"/>
    <property type="match status" value="1"/>
</dbReference>
<evidence type="ECO:0000259" key="3">
    <source>
        <dbReference type="PROSITE" id="PS51000"/>
    </source>
</evidence>
<dbReference type="PROSITE" id="PS51000">
    <property type="entry name" value="HTH_DEOR_2"/>
    <property type="match status" value="1"/>
</dbReference>
<keyword evidence="2" id="KW-0804">Transcription</keyword>
<proteinExistence type="predicted"/>
<dbReference type="InterPro" id="IPR026881">
    <property type="entry name" value="WYL_dom"/>
</dbReference>
<dbReference type="PANTHER" id="PTHR34580">
    <property type="match status" value="1"/>
</dbReference>
<dbReference type="SUPFAM" id="SSF46785">
    <property type="entry name" value="Winged helix' DNA-binding domain"/>
    <property type="match status" value="1"/>
</dbReference>
<evidence type="ECO:0000256" key="1">
    <source>
        <dbReference type="ARBA" id="ARBA00023015"/>
    </source>
</evidence>
<evidence type="ECO:0000313" key="5">
    <source>
        <dbReference type="EMBL" id="MBS7458684.1"/>
    </source>
</evidence>
<dbReference type="Gene3D" id="1.10.10.10">
    <property type="entry name" value="Winged helix-like DNA-binding domain superfamily/Winged helix DNA-binding domain"/>
    <property type="match status" value="1"/>
</dbReference>
<dbReference type="Proteomes" id="UP000675747">
    <property type="component" value="Unassembled WGS sequence"/>
</dbReference>
<dbReference type="InterPro" id="IPR036388">
    <property type="entry name" value="WH-like_DNA-bd_sf"/>
</dbReference>
<dbReference type="InterPro" id="IPR036390">
    <property type="entry name" value="WH_DNA-bd_sf"/>
</dbReference>
<organism evidence="4">
    <name type="scientific">Coralloluteibacterium stylophorae</name>
    <dbReference type="NCBI Taxonomy" id="1776034"/>
    <lineage>
        <taxon>Bacteria</taxon>
        <taxon>Pseudomonadati</taxon>
        <taxon>Pseudomonadota</taxon>
        <taxon>Gammaproteobacteria</taxon>
        <taxon>Lysobacterales</taxon>
        <taxon>Lysobacteraceae</taxon>
        <taxon>Coralloluteibacterium</taxon>
    </lineage>
</organism>
<name>A0A8J8AZH0_9GAMM</name>
<dbReference type="InterPro" id="IPR051534">
    <property type="entry name" value="CBASS_pafABC_assoc_protein"/>
</dbReference>
<sequence>MRQTSARLLRLLSLLQSRRHWTGPALCERLEVDARTVRRDVDRLRELGYPVESSSGVGGGYRLGAGNRMPPVLLDDDEAVTVAMALRAATSGIEGMEAAAVGLLAKLEQLLPEHLRARAGALDPVMLALPSCGTQVRVDMLTRIATACRDRRCLDFDYRDHQGRASRRRVEPMHLASHGRRWYLIAWDRNRDDWRTFRVDRIATAAIADQGFAARRLPMDPATFINRAFALAPYRYQLRVRVEGEAAEIAARVPRWCGVVEPGTGDGCCVLALGAETLDALAAQLLLANVGFRMIDEPPFADELRLVVERLRDGLALAAQAPVPA</sequence>
<dbReference type="EMBL" id="JAGQFT020000013">
    <property type="protein sequence ID" value="MBS7458684.1"/>
    <property type="molecule type" value="Genomic_DNA"/>
</dbReference>
<dbReference type="EMBL" id="JAGQFT010000040">
    <property type="protein sequence ID" value="MBR0562238.1"/>
    <property type="molecule type" value="Genomic_DNA"/>
</dbReference>
<comment type="caution">
    <text evidence="4">The sequence shown here is derived from an EMBL/GenBank/DDBJ whole genome shotgun (WGS) entry which is preliminary data.</text>
</comment>
<dbReference type="AlphaFoldDB" id="A0A8J8AZH0"/>
<feature type="domain" description="HTH deoR-type" evidence="3">
    <location>
        <begin position="4"/>
        <end position="59"/>
    </location>
</feature>
<evidence type="ECO:0000256" key="2">
    <source>
        <dbReference type="ARBA" id="ARBA00023163"/>
    </source>
</evidence>
<keyword evidence="1" id="KW-0805">Transcription regulation</keyword>
<gene>
    <name evidence="5" type="ORF">KB893_016200</name>
    <name evidence="4" type="ORF">KB893_06865</name>
</gene>
<accession>A0A8J8AZH0</accession>
<protein>
    <submittedName>
        <fullName evidence="4">WYL domain-containing protein</fullName>
    </submittedName>
</protein>
<keyword evidence="6" id="KW-1185">Reference proteome</keyword>
<dbReference type="InterPro" id="IPR001034">
    <property type="entry name" value="DeoR_HTH"/>
</dbReference>
<evidence type="ECO:0000313" key="6">
    <source>
        <dbReference type="Proteomes" id="UP000675747"/>
    </source>
</evidence>
<dbReference type="InterPro" id="IPR013196">
    <property type="entry name" value="HTH_11"/>
</dbReference>
<dbReference type="PROSITE" id="PS52050">
    <property type="entry name" value="WYL"/>
    <property type="match status" value="1"/>
</dbReference>
<reference evidence="5 6" key="1">
    <citation type="journal article" date="2021" name="Microbiol. Resour. Announc.">
        <title>Draft Genome Sequence of Coralloluteibacterium stylophorae LMG 29479T.</title>
        <authorList>
            <person name="Karlyshev A.V."/>
            <person name="Kudryashova E.B."/>
            <person name="Ariskina E.V."/>
            <person name="Conroy A.P."/>
            <person name="Abidueva E.Y."/>
        </authorList>
    </citation>
    <scope>NUCLEOTIDE SEQUENCE [LARGE SCALE GENOMIC DNA]</scope>
    <source>
        <strain evidence="5 6">LMG 29479</strain>
    </source>
</reference>
<dbReference type="RefSeq" id="WP_211926183.1">
    <property type="nucleotide sequence ID" value="NZ_JAGQFT020000013.1"/>
</dbReference>
<evidence type="ECO:0000313" key="4">
    <source>
        <dbReference type="EMBL" id="MBR0562238.1"/>
    </source>
</evidence>
<reference evidence="4" key="2">
    <citation type="submission" date="2021-04" db="EMBL/GenBank/DDBJ databases">
        <authorList>
            <person name="Karlyshev A.V."/>
        </authorList>
    </citation>
    <scope>NUCLEOTIDE SEQUENCE</scope>
    <source>
        <strain evidence="4">LMG 29479</strain>
    </source>
</reference>
<dbReference type="GO" id="GO:0003700">
    <property type="term" value="F:DNA-binding transcription factor activity"/>
    <property type="evidence" value="ECO:0007669"/>
    <property type="project" value="InterPro"/>
</dbReference>
<dbReference type="PANTHER" id="PTHR34580:SF3">
    <property type="entry name" value="PROTEIN PAFB"/>
    <property type="match status" value="1"/>
</dbReference>
<dbReference type="Pfam" id="PF13280">
    <property type="entry name" value="WYL"/>
    <property type="match status" value="1"/>
</dbReference>